<dbReference type="PANTHER" id="PTHR33198">
    <property type="entry name" value="ANK_REP_REGION DOMAIN-CONTAINING PROTEIN-RELATED"/>
    <property type="match status" value="1"/>
</dbReference>
<comment type="caution">
    <text evidence="1">The sequence shown here is derived from an EMBL/GenBank/DDBJ whole genome shotgun (WGS) entry which is preliminary data.</text>
</comment>
<sequence length="153" mass="18053">MEQLHLPSFHCNEELSNLGTKWKKWKRSFEILIQAKGIDNHVRKKNLLLHLAGSQVQDIYFTLPASENTSSPDLYTVTMDGLDAYFAPKINTVYERYLFRSLRQAQNDAYFAPKINTVYERYLFRSLRQAQNETVVHYEIKGTGKTMRIYRLR</sequence>
<reference evidence="1 2" key="1">
    <citation type="journal article" date="2024" name="BMC Genomics">
        <title>De novo assembly and annotation of Popillia japonica's genome with initial clues to its potential as an invasive pest.</title>
        <authorList>
            <person name="Cucini C."/>
            <person name="Boschi S."/>
            <person name="Funari R."/>
            <person name="Cardaioli E."/>
            <person name="Iannotti N."/>
            <person name="Marturano G."/>
            <person name="Paoli F."/>
            <person name="Bruttini M."/>
            <person name="Carapelli A."/>
            <person name="Frati F."/>
            <person name="Nardi F."/>
        </authorList>
    </citation>
    <scope>NUCLEOTIDE SEQUENCE [LARGE SCALE GENOMIC DNA]</scope>
    <source>
        <strain evidence="1">DMR45628</strain>
    </source>
</reference>
<evidence type="ECO:0000313" key="1">
    <source>
        <dbReference type="EMBL" id="KAK9709872.1"/>
    </source>
</evidence>
<dbReference type="Proteomes" id="UP001458880">
    <property type="component" value="Unassembled WGS sequence"/>
</dbReference>
<accession>A0AAW1JXU5</accession>
<keyword evidence="2" id="KW-1185">Reference proteome</keyword>
<organism evidence="1 2">
    <name type="scientific">Popillia japonica</name>
    <name type="common">Japanese beetle</name>
    <dbReference type="NCBI Taxonomy" id="7064"/>
    <lineage>
        <taxon>Eukaryota</taxon>
        <taxon>Metazoa</taxon>
        <taxon>Ecdysozoa</taxon>
        <taxon>Arthropoda</taxon>
        <taxon>Hexapoda</taxon>
        <taxon>Insecta</taxon>
        <taxon>Pterygota</taxon>
        <taxon>Neoptera</taxon>
        <taxon>Endopterygota</taxon>
        <taxon>Coleoptera</taxon>
        <taxon>Polyphaga</taxon>
        <taxon>Scarabaeiformia</taxon>
        <taxon>Scarabaeidae</taxon>
        <taxon>Rutelinae</taxon>
        <taxon>Popillia</taxon>
    </lineage>
</organism>
<dbReference type="EMBL" id="JASPKY010000300">
    <property type="protein sequence ID" value="KAK9709872.1"/>
    <property type="molecule type" value="Genomic_DNA"/>
</dbReference>
<gene>
    <name evidence="1" type="ORF">QE152_g26346</name>
</gene>
<name>A0AAW1JXU5_POPJA</name>
<dbReference type="PANTHER" id="PTHR33198:SF20">
    <property type="entry name" value="RETROTRANSPOSON GAG DOMAIN-CONTAINING PROTEIN"/>
    <property type="match status" value="1"/>
</dbReference>
<proteinExistence type="predicted"/>
<protein>
    <submittedName>
        <fullName evidence="1">Uncharacterized protein</fullName>
    </submittedName>
</protein>
<evidence type="ECO:0000313" key="2">
    <source>
        <dbReference type="Proteomes" id="UP001458880"/>
    </source>
</evidence>
<dbReference type="AlphaFoldDB" id="A0AAW1JXU5"/>